<feature type="region of interest" description="Disordered" evidence="1">
    <location>
        <begin position="263"/>
        <end position="300"/>
    </location>
</feature>
<dbReference type="Proteomes" id="UP000054248">
    <property type="component" value="Unassembled WGS sequence"/>
</dbReference>
<feature type="region of interest" description="Disordered" evidence="1">
    <location>
        <begin position="131"/>
        <end position="162"/>
    </location>
</feature>
<evidence type="ECO:0000313" key="3">
    <source>
        <dbReference type="Proteomes" id="UP000054248"/>
    </source>
</evidence>
<reference evidence="3" key="2">
    <citation type="submission" date="2015-01" db="EMBL/GenBank/DDBJ databases">
        <title>Evolutionary Origins and Diversification of the Mycorrhizal Mutualists.</title>
        <authorList>
            <consortium name="DOE Joint Genome Institute"/>
            <consortium name="Mycorrhizal Genomics Consortium"/>
            <person name="Kohler A."/>
            <person name="Kuo A."/>
            <person name="Nagy L.G."/>
            <person name="Floudas D."/>
            <person name="Copeland A."/>
            <person name="Barry K.W."/>
            <person name="Cichocki N."/>
            <person name="Veneault-Fourrey C."/>
            <person name="LaButti K."/>
            <person name="Lindquist E.A."/>
            <person name="Lipzen A."/>
            <person name="Lundell T."/>
            <person name="Morin E."/>
            <person name="Murat C."/>
            <person name="Riley R."/>
            <person name="Ohm R."/>
            <person name="Sun H."/>
            <person name="Tunlid A."/>
            <person name="Henrissat B."/>
            <person name="Grigoriev I.V."/>
            <person name="Hibbett D.S."/>
            <person name="Martin F."/>
        </authorList>
    </citation>
    <scope>NUCLEOTIDE SEQUENCE [LARGE SCALE GENOMIC DNA]</scope>
    <source>
        <strain evidence="3">MUT 4182</strain>
    </source>
</reference>
<dbReference type="STRING" id="1051891.A0A0C3PYN6"/>
<feature type="region of interest" description="Disordered" evidence="1">
    <location>
        <begin position="24"/>
        <end position="57"/>
    </location>
</feature>
<reference evidence="2 3" key="1">
    <citation type="submission" date="2014-04" db="EMBL/GenBank/DDBJ databases">
        <authorList>
            <consortium name="DOE Joint Genome Institute"/>
            <person name="Kuo A."/>
            <person name="Girlanda M."/>
            <person name="Perotto S."/>
            <person name="Kohler A."/>
            <person name="Nagy L.G."/>
            <person name="Floudas D."/>
            <person name="Copeland A."/>
            <person name="Barry K.W."/>
            <person name="Cichocki N."/>
            <person name="Veneault-Fourrey C."/>
            <person name="LaButti K."/>
            <person name="Lindquist E.A."/>
            <person name="Lipzen A."/>
            <person name="Lundell T."/>
            <person name="Morin E."/>
            <person name="Murat C."/>
            <person name="Sun H."/>
            <person name="Tunlid A."/>
            <person name="Henrissat B."/>
            <person name="Grigoriev I.V."/>
            <person name="Hibbett D.S."/>
            <person name="Martin F."/>
            <person name="Nordberg H.P."/>
            <person name="Cantor M.N."/>
            <person name="Hua S.X."/>
        </authorList>
    </citation>
    <scope>NUCLEOTIDE SEQUENCE [LARGE SCALE GENOMIC DNA]</scope>
    <source>
        <strain evidence="2 3">MUT 4182</strain>
    </source>
</reference>
<dbReference type="HOGENOM" id="CLU_928109_0_0_1"/>
<gene>
    <name evidence="2" type="ORF">M407DRAFT_137027</name>
</gene>
<dbReference type="AlphaFoldDB" id="A0A0C3PYN6"/>
<evidence type="ECO:0000256" key="1">
    <source>
        <dbReference type="SAM" id="MobiDB-lite"/>
    </source>
</evidence>
<name>A0A0C3PYN6_9AGAM</name>
<evidence type="ECO:0000313" key="2">
    <source>
        <dbReference type="EMBL" id="KIO20445.1"/>
    </source>
</evidence>
<organism evidence="2 3">
    <name type="scientific">Tulasnella calospora MUT 4182</name>
    <dbReference type="NCBI Taxonomy" id="1051891"/>
    <lineage>
        <taxon>Eukaryota</taxon>
        <taxon>Fungi</taxon>
        <taxon>Dikarya</taxon>
        <taxon>Basidiomycota</taxon>
        <taxon>Agaricomycotina</taxon>
        <taxon>Agaricomycetes</taxon>
        <taxon>Cantharellales</taxon>
        <taxon>Tulasnellaceae</taxon>
        <taxon>Tulasnella</taxon>
    </lineage>
</organism>
<proteinExistence type="predicted"/>
<keyword evidence="3" id="KW-1185">Reference proteome</keyword>
<sequence>MAEWMIFEDQDAFLTCRLGSLAVDGEDLGEDGRKSPLPRSPSPESRDAPPTESEFEDYTFREQVACIRPILNKIICGEYPPAQARHDAFISGGRQRQQLSQQILTGDLSTSQLDTIQHEIRRWALRGERWTRSNDSTIPEEQVSGTNDTVPATEHPQPAEEQDTTMLDVEEDWRMLPSEKVPRPKGCADYESLGDSARSQYCSDVLLPEALVQLHALRRSMRTGKLLEDDGQAEQALYDAAAQSLAQEEPVDGWVDQILSRRQQRRIARGMPATETPEQLGRGPNGSPAKGSTRSRRAYN</sequence>
<dbReference type="EMBL" id="KN823174">
    <property type="protein sequence ID" value="KIO20445.1"/>
    <property type="molecule type" value="Genomic_DNA"/>
</dbReference>
<feature type="compositionally biased region" description="Polar residues" evidence="1">
    <location>
        <begin position="133"/>
        <end position="150"/>
    </location>
</feature>
<protein>
    <submittedName>
        <fullName evidence="2">Uncharacterized protein</fullName>
    </submittedName>
</protein>
<dbReference type="OrthoDB" id="2505887at2759"/>
<accession>A0A0C3PYN6</accession>